<name>A0A9P5KYB2_GEOCN</name>
<accession>A0A9P5KYB2</accession>
<organism evidence="2 3">
    <name type="scientific">Geotrichum candidum</name>
    <name type="common">Oospora lactis</name>
    <name type="synonym">Dipodascus geotrichum</name>
    <dbReference type="NCBI Taxonomy" id="1173061"/>
    <lineage>
        <taxon>Eukaryota</taxon>
        <taxon>Fungi</taxon>
        <taxon>Dikarya</taxon>
        <taxon>Ascomycota</taxon>
        <taxon>Saccharomycotina</taxon>
        <taxon>Dipodascomycetes</taxon>
        <taxon>Dipodascales</taxon>
        <taxon>Dipodascaceae</taxon>
        <taxon>Geotrichum</taxon>
    </lineage>
</organism>
<sequence>MDLQPTFTGYISSTEDALLLFQATIDGKLSAVSRRPHDRERTELVRSGAVFVFNEQTSGIKRWTDGIAWSPSRILGNFLVYRQLEKPFTPGEKKQARKRSSSTSSAYLQTGAPSHSVKNTSPYSQSTRSRRNSNVMGGQYGTGEEIKYQVGAPGGMTGSSLPIQLSMPNHMPPQDGNKAFAGNLEKEMTIERSLVGSLVDSYGFKKDGLIKKTISIVVQGQAHHLVSYYRPEDVISGIFETPRNSPHLKDIVLSDEITHNQNFRIPLETNNDMARKSVDNSAQHLHQMQIPHQVPQMHHPHHHMGQAAPAPVSYMPGPPQALGGPPGYEMGTYEMEDLLKNGGGVSAAGAASTGLPYFRTNQPLNNSSYMAATANPGYRSYGSSSLVQPQEQYQNQFVQPEYYSTATASSAAAGMLATTTASPQYQTGHLGTGTNVYLPSLPPLAQNYSYQNYNNNNNNNNTTTSTAGSFNTVPGEPSQPVQQV</sequence>
<evidence type="ECO:0000313" key="2">
    <source>
        <dbReference type="EMBL" id="KAF5105179.1"/>
    </source>
</evidence>
<dbReference type="Proteomes" id="UP000750522">
    <property type="component" value="Unassembled WGS sequence"/>
</dbReference>
<gene>
    <name evidence="2" type="ORF">DV451_000095</name>
</gene>
<feature type="region of interest" description="Disordered" evidence="1">
    <location>
        <begin position="89"/>
        <end position="140"/>
    </location>
</feature>
<dbReference type="Pfam" id="PF09729">
    <property type="entry name" value="Gti1_Pac2"/>
    <property type="match status" value="1"/>
</dbReference>
<dbReference type="GO" id="GO:0003677">
    <property type="term" value="F:DNA binding"/>
    <property type="evidence" value="ECO:0007669"/>
    <property type="project" value="TreeGrafter"/>
</dbReference>
<dbReference type="InterPro" id="IPR018608">
    <property type="entry name" value="Gti1/Pac2"/>
</dbReference>
<evidence type="ECO:0000256" key="1">
    <source>
        <dbReference type="SAM" id="MobiDB-lite"/>
    </source>
</evidence>
<proteinExistence type="predicted"/>
<reference evidence="2" key="1">
    <citation type="journal article" date="2020" name="Front. Microbiol.">
        <title>Phenotypic and Genetic Characterization of the Cheese Ripening Yeast Geotrichum candidum.</title>
        <authorList>
            <person name="Perkins V."/>
            <person name="Vignola S."/>
            <person name="Lessard M.H."/>
            <person name="Plante P.L."/>
            <person name="Corbeil J."/>
            <person name="Dugat-Bony E."/>
            <person name="Frenette M."/>
            <person name="Labrie S."/>
        </authorList>
    </citation>
    <scope>NUCLEOTIDE SEQUENCE</scope>
    <source>
        <strain evidence="2">LMA-70</strain>
    </source>
</reference>
<dbReference type="PANTHER" id="PTHR28027:SF2">
    <property type="entry name" value="TRANSCRIPTIONAL REGULATOR MIT1"/>
    <property type="match status" value="1"/>
</dbReference>
<protein>
    <submittedName>
        <fullName evidence="2">Uncharacterized protein</fullName>
    </submittedName>
</protein>
<dbReference type="PANTHER" id="PTHR28027">
    <property type="entry name" value="TRANSCRIPTIONAL REGULATOR MIT1"/>
    <property type="match status" value="1"/>
</dbReference>
<dbReference type="EMBL" id="QQZK01000001">
    <property type="protein sequence ID" value="KAF5105179.1"/>
    <property type="molecule type" value="Genomic_DNA"/>
</dbReference>
<feature type="region of interest" description="Disordered" evidence="1">
    <location>
        <begin position="451"/>
        <end position="484"/>
    </location>
</feature>
<feature type="compositionally biased region" description="Polar residues" evidence="1">
    <location>
        <begin position="101"/>
        <end position="136"/>
    </location>
</feature>
<evidence type="ECO:0000313" key="3">
    <source>
        <dbReference type="Proteomes" id="UP000750522"/>
    </source>
</evidence>
<reference evidence="2" key="2">
    <citation type="submission" date="2020-01" db="EMBL/GenBank/DDBJ databases">
        <authorList>
            <person name="Perkins V."/>
            <person name="Lessard M.-H."/>
            <person name="Dugat-Bony E."/>
            <person name="Frenette M."/>
            <person name="Labrie S."/>
        </authorList>
    </citation>
    <scope>NUCLEOTIDE SEQUENCE</scope>
    <source>
        <strain evidence="2">LMA-70</strain>
    </source>
</reference>
<feature type="compositionally biased region" description="Low complexity" evidence="1">
    <location>
        <begin position="451"/>
        <end position="466"/>
    </location>
</feature>
<dbReference type="AlphaFoldDB" id="A0A9P5KYB2"/>
<comment type="caution">
    <text evidence="2">The sequence shown here is derived from an EMBL/GenBank/DDBJ whole genome shotgun (WGS) entry which is preliminary data.</text>
</comment>